<feature type="domain" description="Aminodeoxyfutalosine deaminase/Imidazolonepropionase-like composite" evidence="10">
    <location>
        <begin position="40"/>
        <end position="61"/>
    </location>
</feature>
<comment type="similarity">
    <text evidence="2 8">Belongs to the metallo-dependent hydrolases superfamily. ATZ/TRZ family.</text>
</comment>
<dbReference type="PANTHER" id="PTHR11271:SF6">
    <property type="entry name" value="GUANINE DEAMINASE"/>
    <property type="match status" value="1"/>
</dbReference>
<keyword evidence="5 8" id="KW-0378">Hydrolase</keyword>
<dbReference type="NCBIfam" id="NF006679">
    <property type="entry name" value="PRK09228.1"/>
    <property type="match status" value="1"/>
</dbReference>
<dbReference type="OrthoDB" id="9787621at2"/>
<dbReference type="Gene3D" id="3.20.20.140">
    <property type="entry name" value="Metal-dependent hydrolases"/>
    <property type="match status" value="1"/>
</dbReference>
<evidence type="ECO:0000256" key="4">
    <source>
        <dbReference type="ARBA" id="ARBA00022723"/>
    </source>
</evidence>
<reference evidence="11 12" key="1">
    <citation type="submission" date="2018-12" db="EMBL/GenBank/DDBJ databases">
        <authorList>
            <person name="Yang Y."/>
        </authorList>
    </citation>
    <scope>NUCLEOTIDE SEQUENCE [LARGE SCALE GENOMIC DNA]</scope>
    <source>
        <strain evidence="11 12">GSF71</strain>
    </source>
</reference>
<dbReference type="Gene3D" id="2.30.40.10">
    <property type="entry name" value="Urease, subunit C, domain 1"/>
    <property type="match status" value="1"/>
</dbReference>
<comment type="cofactor">
    <cofactor evidence="8">
        <name>Zn(2+)</name>
        <dbReference type="ChEBI" id="CHEBI:29105"/>
    </cofactor>
    <text evidence="8">Binds 1 zinc ion per subunit.</text>
</comment>
<evidence type="ECO:0000313" key="12">
    <source>
        <dbReference type="Proteomes" id="UP000280346"/>
    </source>
</evidence>
<evidence type="ECO:0000256" key="5">
    <source>
        <dbReference type="ARBA" id="ARBA00022801"/>
    </source>
</evidence>
<dbReference type="EC" id="3.5.4.3" evidence="3 7"/>
<protein>
    <recommendedName>
        <fullName evidence="3 7">Guanine deaminase</fullName>
        <shortName evidence="8">Guanase</shortName>
        <ecNumber evidence="3 7">3.5.4.3</ecNumber>
    </recommendedName>
    <alternativeName>
        <fullName evidence="8">Guanine aminohydrolase</fullName>
    </alternativeName>
</protein>
<dbReference type="GO" id="GO:0005829">
    <property type="term" value="C:cytosol"/>
    <property type="evidence" value="ECO:0007669"/>
    <property type="project" value="TreeGrafter"/>
</dbReference>
<name>A0A3S0WXU0_9PROT</name>
<evidence type="ECO:0000256" key="7">
    <source>
        <dbReference type="NCBIfam" id="TIGR02967"/>
    </source>
</evidence>
<dbReference type="SUPFAM" id="SSF51556">
    <property type="entry name" value="Metallo-dependent hydrolases"/>
    <property type="match status" value="1"/>
</dbReference>
<dbReference type="NCBIfam" id="TIGR02967">
    <property type="entry name" value="guan_deamin"/>
    <property type="match status" value="1"/>
</dbReference>
<proteinExistence type="inferred from homology"/>
<dbReference type="Pfam" id="PF22039">
    <property type="entry name" value="HUTI_composite_bact"/>
    <property type="match status" value="1"/>
</dbReference>
<dbReference type="EMBL" id="RZIJ01000015">
    <property type="protein sequence ID" value="RUQ68185.1"/>
    <property type="molecule type" value="Genomic_DNA"/>
</dbReference>
<keyword evidence="12" id="KW-1185">Reference proteome</keyword>
<keyword evidence="6 8" id="KW-0862">Zinc</keyword>
<evidence type="ECO:0000259" key="10">
    <source>
        <dbReference type="Pfam" id="PF22039"/>
    </source>
</evidence>
<accession>A0A3S0WXU0</accession>
<dbReference type="InterPro" id="IPR014311">
    <property type="entry name" value="Guanine_deaminase"/>
</dbReference>
<dbReference type="PANTHER" id="PTHR11271">
    <property type="entry name" value="GUANINE DEAMINASE"/>
    <property type="match status" value="1"/>
</dbReference>
<comment type="function">
    <text evidence="8">Catalyzes the hydrolytic deamination of guanine, producing xanthine and ammonia.</text>
</comment>
<evidence type="ECO:0000256" key="3">
    <source>
        <dbReference type="ARBA" id="ARBA00012781"/>
    </source>
</evidence>
<evidence type="ECO:0000256" key="1">
    <source>
        <dbReference type="ARBA" id="ARBA00004984"/>
    </source>
</evidence>
<comment type="pathway">
    <text evidence="1 8">Purine metabolism; guanine degradation; xanthine from guanine: step 1/1.</text>
</comment>
<evidence type="ECO:0000259" key="9">
    <source>
        <dbReference type="Pfam" id="PF01979"/>
    </source>
</evidence>
<evidence type="ECO:0000256" key="8">
    <source>
        <dbReference type="RuleBase" id="RU366009"/>
    </source>
</evidence>
<dbReference type="Proteomes" id="UP000280346">
    <property type="component" value="Unassembled WGS sequence"/>
</dbReference>
<sequence>MTSPSDKTVTAIRGRLLSFRHAPAGPGDGGSHRYLADGLVLVENGRIAAVGDYADLCGQLPEGVAVDHHPDGLILPGFIDTHIHLPQTQVIASYGARLLDWLEKYTFVEEQKYADPAHAAAGAAFFLDELLRNGTTTAVAYGSVHPQSVDALFAEAERRGAGMIAGKVMMDRHAPAALTDSAESGYADSKALIERWHGRGRQRYAVTPRFAITSTQAQLEAAGALLREHPGIHMQTHLSENAEEIATVRRLFPAARDYTDVYDRFGLLGPTSLFGHCIHLSEEEMLRLSDSGSVAVFCPTSNLFIGSGLFDRAALAREDRPVRIGLATDVGGGTSYSMLRTAGEAYKVLQLNRQNLSALAAFDLMTRGNAAALGLESEIGMLEPGRWADLVVLDPRATPAMRHRMQTVGGDLEEELFILMTLGDDRAVAATYLRGRKAQERQNP</sequence>
<dbReference type="Pfam" id="PF01979">
    <property type="entry name" value="Amidohydro_1"/>
    <property type="match status" value="1"/>
</dbReference>
<dbReference type="RefSeq" id="WP_127000714.1">
    <property type="nucleotide sequence ID" value="NZ_CP173193.1"/>
</dbReference>
<dbReference type="SUPFAM" id="SSF51338">
    <property type="entry name" value="Composite domain of metallo-dependent hydrolases"/>
    <property type="match status" value="1"/>
</dbReference>
<dbReference type="InterPro" id="IPR006680">
    <property type="entry name" value="Amidohydro-rel"/>
</dbReference>
<evidence type="ECO:0000313" key="11">
    <source>
        <dbReference type="EMBL" id="RUQ68185.1"/>
    </source>
</evidence>
<feature type="domain" description="Amidohydrolase-related" evidence="9">
    <location>
        <begin position="74"/>
        <end position="436"/>
    </location>
</feature>
<dbReference type="InterPro" id="IPR011059">
    <property type="entry name" value="Metal-dep_hydrolase_composite"/>
</dbReference>
<dbReference type="AlphaFoldDB" id="A0A3S0WXU0"/>
<dbReference type="FunFam" id="3.20.20.140:FF:000022">
    <property type="entry name" value="Guanine deaminase"/>
    <property type="match status" value="1"/>
</dbReference>
<dbReference type="InterPro" id="IPR051607">
    <property type="entry name" value="Metallo-dep_hydrolases"/>
</dbReference>
<dbReference type="GO" id="GO:0008270">
    <property type="term" value="F:zinc ion binding"/>
    <property type="evidence" value="ECO:0007669"/>
    <property type="project" value="UniProtKB-UniRule"/>
</dbReference>
<dbReference type="GO" id="GO:0006147">
    <property type="term" value="P:guanine catabolic process"/>
    <property type="evidence" value="ECO:0007669"/>
    <property type="project" value="UniProtKB-UniRule"/>
</dbReference>
<gene>
    <name evidence="11" type="primary">guaD</name>
    <name evidence="11" type="ORF">EJ913_18970</name>
</gene>
<dbReference type="InterPro" id="IPR054418">
    <property type="entry name" value="MQNX/HUTI_composite_N"/>
</dbReference>
<dbReference type="InterPro" id="IPR032466">
    <property type="entry name" value="Metal_Hydrolase"/>
</dbReference>
<keyword evidence="4 8" id="KW-0479">Metal-binding</keyword>
<evidence type="ECO:0000256" key="2">
    <source>
        <dbReference type="ARBA" id="ARBA00006745"/>
    </source>
</evidence>
<dbReference type="GO" id="GO:0008892">
    <property type="term" value="F:guanine deaminase activity"/>
    <property type="evidence" value="ECO:0007669"/>
    <property type="project" value="UniProtKB-UniRule"/>
</dbReference>
<dbReference type="UniPathway" id="UPA00603">
    <property type="reaction ID" value="UER00660"/>
</dbReference>
<organism evidence="11 12">
    <name type="scientific">Azospirillum doebereinerae</name>
    <dbReference type="NCBI Taxonomy" id="92933"/>
    <lineage>
        <taxon>Bacteria</taxon>
        <taxon>Pseudomonadati</taxon>
        <taxon>Pseudomonadota</taxon>
        <taxon>Alphaproteobacteria</taxon>
        <taxon>Rhodospirillales</taxon>
        <taxon>Azospirillaceae</taxon>
        <taxon>Azospirillum</taxon>
    </lineage>
</organism>
<evidence type="ECO:0000256" key="6">
    <source>
        <dbReference type="ARBA" id="ARBA00022833"/>
    </source>
</evidence>
<comment type="caution">
    <text evidence="11">The sequence shown here is derived from an EMBL/GenBank/DDBJ whole genome shotgun (WGS) entry which is preliminary data.</text>
</comment>
<comment type="catalytic activity">
    <reaction evidence="8">
        <text>guanine + H2O + H(+) = xanthine + NH4(+)</text>
        <dbReference type="Rhea" id="RHEA:14665"/>
        <dbReference type="ChEBI" id="CHEBI:15377"/>
        <dbReference type="ChEBI" id="CHEBI:15378"/>
        <dbReference type="ChEBI" id="CHEBI:16235"/>
        <dbReference type="ChEBI" id="CHEBI:17712"/>
        <dbReference type="ChEBI" id="CHEBI:28938"/>
        <dbReference type="EC" id="3.5.4.3"/>
    </reaction>
</comment>